<evidence type="ECO:0000256" key="1">
    <source>
        <dbReference type="ARBA" id="ARBA00022670"/>
    </source>
</evidence>
<evidence type="ECO:0000259" key="7">
    <source>
        <dbReference type="Pfam" id="PF01447"/>
    </source>
</evidence>
<evidence type="ECO:0000259" key="8">
    <source>
        <dbReference type="Pfam" id="PF02868"/>
    </source>
</evidence>
<feature type="region of interest" description="Disordered" evidence="6">
    <location>
        <begin position="274"/>
        <end position="305"/>
    </location>
</feature>
<protein>
    <recommendedName>
        <fullName evidence="11">Metalloprotease</fullName>
    </recommendedName>
</protein>
<dbReference type="EMBL" id="BAABEO010000025">
    <property type="protein sequence ID" value="GAA3697076.1"/>
    <property type="molecule type" value="Genomic_DNA"/>
</dbReference>
<sequence>MEPLTHTQVVPIHLLEHLASCDGLGPTPTPVVPDPQEPADAFGQPVTARQFTPARQFTQTERSRIAEAARRTLLLDQALRHGPVEPGEPRLPGAESSGASARTVSDAAHSEFLPGAAVRTEDGRSAEEEAPADPSGREACPESAERAFEALGAARDCLADIARIVDGLEALKTFSAGAPATEPWAIVDPSTVAEPWTGEPFPEGQLRWIGKPAVERAVGALPLQATVRFGNGYQNAFRAGTAVVLGEGDGLVFGSLAASLGVVGHGLAHGLLRHAGPAETGRPQGGNQPDGGTGQDGGTGHDGGQAGALRVSFADVVGVLVEQHAAGHTAEQASWLLGEGLFTDRVNARALRSLAAPGTAYDDPLLGRDPQPDHMDGYLDAAAEHAAHLNAGIPNRAFHLAATALGGYAWERAGAIWLAAALSRPLPADAGFALFARRTVREAGRLFGSGSAEQSAIRAAWAAVGVSTAARTDAGPAHAGAAL</sequence>
<dbReference type="InterPro" id="IPR013856">
    <property type="entry name" value="Peptidase_M4_domain"/>
</dbReference>
<accession>A0ABP7CZK3</accession>
<keyword evidence="2" id="KW-0479">Metal-binding</keyword>
<keyword evidence="4" id="KW-0862">Zinc</keyword>
<dbReference type="InterPro" id="IPR001570">
    <property type="entry name" value="Peptidase_M4_C_domain"/>
</dbReference>
<dbReference type="InterPro" id="IPR052759">
    <property type="entry name" value="Metalloprotease_M4"/>
</dbReference>
<evidence type="ECO:0000256" key="3">
    <source>
        <dbReference type="ARBA" id="ARBA00022801"/>
    </source>
</evidence>
<feature type="domain" description="Peptidase M4" evidence="7">
    <location>
        <begin position="223"/>
        <end position="271"/>
    </location>
</feature>
<dbReference type="SUPFAM" id="SSF55486">
    <property type="entry name" value="Metalloproteases ('zincins'), catalytic domain"/>
    <property type="match status" value="1"/>
</dbReference>
<dbReference type="InterPro" id="IPR027268">
    <property type="entry name" value="Peptidase_M4/M1_CTD_sf"/>
</dbReference>
<evidence type="ECO:0000256" key="4">
    <source>
        <dbReference type="ARBA" id="ARBA00022833"/>
    </source>
</evidence>
<evidence type="ECO:0000313" key="9">
    <source>
        <dbReference type="EMBL" id="GAA3697076.1"/>
    </source>
</evidence>
<dbReference type="PANTHER" id="PTHR43579:SF1">
    <property type="entry name" value="NEUTRAL METALLOPROTEINASE"/>
    <property type="match status" value="1"/>
</dbReference>
<proteinExistence type="predicted"/>
<organism evidence="9 10">
    <name type="scientific">Arthrobacter ginkgonis</name>
    <dbReference type="NCBI Taxonomy" id="1630594"/>
    <lineage>
        <taxon>Bacteria</taxon>
        <taxon>Bacillati</taxon>
        <taxon>Actinomycetota</taxon>
        <taxon>Actinomycetes</taxon>
        <taxon>Micrococcales</taxon>
        <taxon>Micrococcaceae</taxon>
        <taxon>Arthrobacter</taxon>
    </lineage>
</organism>
<dbReference type="Proteomes" id="UP001500752">
    <property type="component" value="Unassembled WGS sequence"/>
</dbReference>
<evidence type="ECO:0000256" key="5">
    <source>
        <dbReference type="ARBA" id="ARBA00023049"/>
    </source>
</evidence>
<evidence type="ECO:0000256" key="6">
    <source>
        <dbReference type="SAM" id="MobiDB-lite"/>
    </source>
</evidence>
<keyword evidence="5" id="KW-0482">Metalloprotease</keyword>
<dbReference type="Pfam" id="PF01447">
    <property type="entry name" value="Peptidase_M4"/>
    <property type="match status" value="1"/>
</dbReference>
<feature type="domain" description="Peptidase M4 C-terminal" evidence="8">
    <location>
        <begin position="304"/>
        <end position="466"/>
    </location>
</feature>
<dbReference type="RefSeq" id="WP_345153240.1">
    <property type="nucleotide sequence ID" value="NZ_BAABEO010000025.1"/>
</dbReference>
<keyword evidence="3" id="KW-0378">Hydrolase</keyword>
<keyword evidence="10" id="KW-1185">Reference proteome</keyword>
<evidence type="ECO:0000256" key="2">
    <source>
        <dbReference type="ARBA" id="ARBA00022723"/>
    </source>
</evidence>
<dbReference type="Gene3D" id="3.10.170.10">
    <property type="match status" value="1"/>
</dbReference>
<feature type="compositionally biased region" description="Gly residues" evidence="6">
    <location>
        <begin position="288"/>
        <end position="305"/>
    </location>
</feature>
<name>A0ABP7CZK3_9MICC</name>
<feature type="region of interest" description="Disordered" evidence="6">
    <location>
        <begin position="79"/>
        <end position="143"/>
    </location>
</feature>
<keyword evidence="1" id="KW-0645">Protease</keyword>
<gene>
    <name evidence="9" type="ORF">GCM10023081_37540</name>
</gene>
<comment type="caution">
    <text evidence="9">The sequence shown here is derived from an EMBL/GenBank/DDBJ whole genome shotgun (WGS) entry which is preliminary data.</text>
</comment>
<evidence type="ECO:0000313" key="10">
    <source>
        <dbReference type="Proteomes" id="UP001500752"/>
    </source>
</evidence>
<dbReference type="Gene3D" id="1.10.390.10">
    <property type="entry name" value="Neutral Protease Domain 2"/>
    <property type="match status" value="1"/>
</dbReference>
<evidence type="ECO:0008006" key="11">
    <source>
        <dbReference type="Google" id="ProtNLM"/>
    </source>
</evidence>
<dbReference type="Pfam" id="PF02868">
    <property type="entry name" value="Peptidase_M4_C"/>
    <property type="match status" value="1"/>
</dbReference>
<reference evidence="10" key="1">
    <citation type="journal article" date="2019" name="Int. J. Syst. Evol. Microbiol.">
        <title>The Global Catalogue of Microorganisms (GCM) 10K type strain sequencing project: providing services to taxonomists for standard genome sequencing and annotation.</title>
        <authorList>
            <consortium name="The Broad Institute Genomics Platform"/>
            <consortium name="The Broad Institute Genome Sequencing Center for Infectious Disease"/>
            <person name="Wu L."/>
            <person name="Ma J."/>
        </authorList>
    </citation>
    <scope>NUCLEOTIDE SEQUENCE [LARGE SCALE GENOMIC DNA]</scope>
    <source>
        <strain evidence="10">JCM 30742</strain>
    </source>
</reference>
<dbReference type="PANTHER" id="PTHR43579">
    <property type="match status" value="1"/>
</dbReference>